<dbReference type="PROSITE" id="PS50096">
    <property type="entry name" value="IQ"/>
    <property type="match status" value="2"/>
</dbReference>
<feature type="compositionally biased region" description="Polar residues" evidence="4">
    <location>
        <begin position="514"/>
        <end position="526"/>
    </location>
</feature>
<dbReference type="InterPro" id="IPR000048">
    <property type="entry name" value="IQ_motif_EF-hand-BS"/>
</dbReference>
<accession>A0A2G9HQ71</accession>
<keyword evidence="1" id="KW-0112">Calmodulin-binding</keyword>
<evidence type="ECO:0000256" key="2">
    <source>
        <dbReference type="ARBA" id="ARBA00024341"/>
    </source>
</evidence>
<evidence type="ECO:0000313" key="7">
    <source>
        <dbReference type="Proteomes" id="UP000231279"/>
    </source>
</evidence>
<feature type="compositionally biased region" description="Polar residues" evidence="4">
    <location>
        <begin position="312"/>
        <end position="324"/>
    </location>
</feature>
<evidence type="ECO:0000256" key="3">
    <source>
        <dbReference type="ARBA" id="ARBA00024378"/>
    </source>
</evidence>
<feature type="region of interest" description="Disordered" evidence="4">
    <location>
        <begin position="19"/>
        <end position="87"/>
    </location>
</feature>
<evidence type="ECO:0000256" key="1">
    <source>
        <dbReference type="ARBA" id="ARBA00022860"/>
    </source>
</evidence>
<dbReference type="InterPro" id="IPR025064">
    <property type="entry name" value="DUF4005"/>
</dbReference>
<comment type="subunit">
    <text evidence="3">Binds to multiple calmodulin (CaM) in the presence of Ca(2+) and CaM-like proteins.</text>
</comment>
<dbReference type="AlphaFoldDB" id="A0A2G9HQ71"/>
<dbReference type="EMBL" id="NKXS01001240">
    <property type="protein sequence ID" value="PIN19674.1"/>
    <property type="molecule type" value="Genomic_DNA"/>
</dbReference>
<dbReference type="GO" id="GO:0005516">
    <property type="term" value="F:calmodulin binding"/>
    <property type="evidence" value="ECO:0007669"/>
    <property type="project" value="UniProtKB-KW"/>
</dbReference>
<protein>
    <recommendedName>
        <fullName evidence="5">DUF4005 domain-containing protein</fullName>
    </recommendedName>
</protein>
<comment type="similarity">
    <text evidence="2">Belongs to the IQD family.</text>
</comment>
<dbReference type="OrthoDB" id="1101566at2759"/>
<evidence type="ECO:0000256" key="4">
    <source>
        <dbReference type="SAM" id="MobiDB-lite"/>
    </source>
</evidence>
<dbReference type="Pfam" id="PF13178">
    <property type="entry name" value="DUF4005"/>
    <property type="match status" value="1"/>
</dbReference>
<feature type="domain" description="DUF4005" evidence="5">
    <location>
        <begin position="447"/>
        <end position="539"/>
    </location>
</feature>
<dbReference type="STRING" id="429701.A0A2G9HQ71"/>
<dbReference type="Proteomes" id="UP000231279">
    <property type="component" value="Unassembled WGS sequence"/>
</dbReference>
<dbReference type="CDD" id="cd23767">
    <property type="entry name" value="IQCD"/>
    <property type="match status" value="1"/>
</dbReference>
<keyword evidence="7" id="KW-1185">Reference proteome</keyword>
<feature type="compositionally biased region" description="Basic and acidic residues" evidence="4">
    <location>
        <begin position="411"/>
        <end position="452"/>
    </location>
</feature>
<sequence length="562" mass="62242">MGKSPGRWIKTVLFGKKHSKLSKNATPGKKAAGKTSAEHLAENTPIVSDPYRPADKGVGNTEFEKATSGVPHDSIVSANHSSESESTFVPVPVDDAEMRRRVEAATKAQAAFRGYLARRAFWALKGIIRLQALIRGHLVRRQAVATLRCMHAIVKFQALARGRRVRLSDTRLEVRKKYNMGELQQDAKQVDIGANFVFGSEKLATNTFARKLLLSVPTAMPLSLQYDLSEPNSASNWLERWSLSHFWEPPARPRKISNVKKSHRKQGGSQIVKNEAGKSKRTTRKASTNGDNGVLGSFEMDKPRRNLRRATSHQSESVQQQPQNELERVKRSLRKVSQSVTAASEKPEMETEKPQQAPSAITLLNSAAPDVSEQEIVLPDKPDDSDVIVDKPAVLEAPLKTTIMDEPVGASHDDHPLIETHSSENGEKMETTPCVHEELSSKQDENGKENQKIRKRRSLPAKQEYTENISHNTPSLPSYMAATESAKAKLRAQGSPKISEDGVEHGYVRRHSLPASTNGKLSSLSPKIQKPVVQANDKGNSKTNRSMTASRDDKVVQPGWRR</sequence>
<feature type="compositionally biased region" description="Basic residues" evidence="4">
    <location>
        <begin position="254"/>
        <end position="266"/>
    </location>
</feature>
<evidence type="ECO:0000259" key="5">
    <source>
        <dbReference type="Pfam" id="PF13178"/>
    </source>
</evidence>
<name>A0A2G9HQ71_9LAMI</name>
<reference evidence="7" key="1">
    <citation type="journal article" date="2018" name="Gigascience">
        <title>Genome assembly of the Pink Ipe (Handroanthus impetiginosus, Bignoniaceae), a highly valued, ecologically keystone Neotropical timber forest tree.</title>
        <authorList>
            <person name="Silva-Junior O.B."/>
            <person name="Grattapaglia D."/>
            <person name="Novaes E."/>
            <person name="Collevatti R.G."/>
        </authorList>
    </citation>
    <scope>NUCLEOTIDE SEQUENCE [LARGE SCALE GENOMIC DNA]</scope>
    <source>
        <strain evidence="7">cv. UFG-1</strain>
    </source>
</reference>
<comment type="caution">
    <text evidence="6">The sequence shown here is derived from an EMBL/GenBank/DDBJ whole genome shotgun (WGS) entry which is preliminary data.</text>
</comment>
<evidence type="ECO:0000313" key="6">
    <source>
        <dbReference type="EMBL" id="PIN19674.1"/>
    </source>
</evidence>
<feature type="compositionally biased region" description="Polar residues" evidence="4">
    <location>
        <begin position="466"/>
        <end position="476"/>
    </location>
</feature>
<dbReference type="PANTHER" id="PTHR32295:SF279">
    <property type="entry name" value="PROTEIN IQ-DOMAIN 31-LIKE"/>
    <property type="match status" value="1"/>
</dbReference>
<dbReference type="SMART" id="SM00015">
    <property type="entry name" value="IQ"/>
    <property type="match status" value="2"/>
</dbReference>
<organism evidence="6 7">
    <name type="scientific">Handroanthus impetiginosus</name>
    <dbReference type="NCBI Taxonomy" id="429701"/>
    <lineage>
        <taxon>Eukaryota</taxon>
        <taxon>Viridiplantae</taxon>
        <taxon>Streptophyta</taxon>
        <taxon>Embryophyta</taxon>
        <taxon>Tracheophyta</taxon>
        <taxon>Spermatophyta</taxon>
        <taxon>Magnoliopsida</taxon>
        <taxon>eudicotyledons</taxon>
        <taxon>Gunneridae</taxon>
        <taxon>Pentapetalae</taxon>
        <taxon>asterids</taxon>
        <taxon>lamiids</taxon>
        <taxon>Lamiales</taxon>
        <taxon>Bignoniaceae</taxon>
        <taxon>Crescentiina</taxon>
        <taxon>Tabebuia alliance</taxon>
        <taxon>Handroanthus</taxon>
    </lineage>
</organism>
<feature type="region of interest" description="Disordered" evidence="4">
    <location>
        <begin position="400"/>
        <end position="478"/>
    </location>
</feature>
<feature type="region of interest" description="Disordered" evidence="4">
    <location>
        <begin position="254"/>
        <end position="357"/>
    </location>
</feature>
<proteinExistence type="inferred from homology"/>
<feature type="region of interest" description="Disordered" evidence="4">
    <location>
        <begin position="490"/>
        <end position="562"/>
    </location>
</feature>
<gene>
    <name evidence="6" type="ORF">CDL12_07651</name>
</gene>
<feature type="compositionally biased region" description="Polar residues" evidence="4">
    <location>
        <begin position="537"/>
        <end position="549"/>
    </location>
</feature>
<feature type="compositionally biased region" description="Polar residues" evidence="4">
    <location>
        <begin position="76"/>
        <end position="87"/>
    </location>
</feature>
<dbReference type="PANTHER" id="PTHR32295">
    <property type="entry name" value="IQ-DOMAIN 5-RELATED"/>
    <property type="match status" value="1"/>
</dbReference>
<dbReference type="Pfam" id="PF00612">
    <property type="entry name" value="IQ"/>
    <property type="match status" value="2"/>
</dbReference>
<feature type="compositionally biased region" description="Basic and acidic residues" evidence="4">
    <location>
        <begin position="498"/>
        <end position="507"/>
    </location>
</feature>